<dbReference type="PROSITE" id="PS00455">
    <property type="entry name" value="AMP_BINDING"/>
    <property type="match status" value="2"/>
</dbReference>
<feature type="domain" description="Carrier" evidence="5">
    <location>
        <begin position="1021"/>
        <end position="1095"/>
    </location>
</feature>
<dbReference type="SUPFAM" id="SSF56801">
    <property type="entry name" value="Acetyl-CoA synthetase-like"/>
    <property type="match status" value="2"/>
</dbReference>
<sequence>MSSSSNERSRAIAQRLAGLPPARQKEFIAALRAQGIDFGRLPIVPDPAALPGAPRPASYAQARQWFLWQMDPESTAQHITAALTLHGALDLAALRASLRALVARHPSLRTRFGVSDDGVPQQTVSPEAVLDLREADLRASPAQVREEAARLVRTPFDLARGPLLRVGLLRTGETAHLLVLVMHHIVSDGWSMQLLVDDFGALYQAHRQGNDAAVPAAPALQYADYAAWQRNWLEAGEGERQLAYWTGRLGGEQPLLQLPADRARPPQGPYQAARHQLDLPGELAQALRRRASAEGATLFMVLLAGFQALLHRYTGQGDIRLGVPVANRDRPETAGILGLFVNTQVLRAELAGHTTLAQALAQAREAALGAQAHQDLPFEQLVEALQPERSLSHPPLFQVIFNHRQQDLGALDRLEGLRIEPCELDEQAAPFELALDTLEQADGTLGLSFTYARAIFEPATIERMAAHYVAVLRQLADDPTRPLREVALLGPQEHAQLRQWGEGQDTAWDEVPVHRLVERQAALRPEATALIVDGAAMSFREFDLRANRLAHALIAQGVQPEDRIGLAVERSPEMVVALLGVLKAGAAYVPLDPDYPSDRLDFMAVDSGVRLLLTQARVRERLGASMQALPALLLDGGVLDSGPDAAPDVAVHPEHLAYVIYTSGSTGQPKGVAVAHGPLSMHIQTIGRAYGMTPEDRELQFASINFDGAHERIWTPLAFGATLMPRSQELWTVHRSREEMRRHGITVACFTPGYLQQMADELGEEGRVPTLRSYTVGGEAMGRVACERVMQTLQPPRLINGYGPTETVITPTIAKAYAGTAFDAAYLPIGAPVGDRRAVVLDTDMNLVPPGMAGELYLGGSGLARGYLNRAGLSAERFVADPFDTAGGRLYRTGDLVRWRADGQLEYLGRLDHQVKVRGFRIELGEVEARLRAQPGVREAVVVARQRAGGALLLAYASSLDAQQPVEAFTLREGLAQVLPEYMVPSAITVLAALPLNANGKVDRGALPEPVFAAAADTWEAPQGAAEEAMAAVWAEVLGAPRVGRNDNFFELGGHSLLAMQLLERLRRQGFGAQVRTLFQNPRFVDFARATLEAGASSRPAPVVPDNAIPDGCTWLTPQMLPLVTLDDAQLRRIEAAVPGGAANIQDIYPLAPLQEGLLFHHLMQTEGDVYVQSLQMRFDSQARLDAFMDCLNQVIARHDMLRTAVLWEGLAEPVQVVHRHAPAEIEWLAIDDAAGDVAAQLEAHVRPGHYRLDVRRAPMLRAIAAHDATSGGWLLQLPSHHLALDHVSRDLLVEEITLLLQGRADALPAPVPFRSFVAQARLGADVAEQEVFFRRMLGDVREPTAPFDLFDARGDGTAVEEAHLELDAALAQAVRTQAQRSGVSAATLFHLAWALVLAKTTGKDDVVFGTVLFGRLAGGEGAGRALGMMINTLPLRVTLGRSHALACVRQTHAALAGLLHHEHASLSLAQRCSAVPKGTPLFSTLLNYRYVAQAPEADTGAGGWEGIETLGAQERSNYAFALSVNERADGFALTAQVDAAVGAARVCQYMHDAVRRVADDLAQAATHPVAAFDLHTADEARRLQAWGVNTPAYQHTAPVHVLVTRQAALRPDATALIFGDHTLSYAALEARANRLAHHLMRAGVRPEVRVGLAVRRSADMVVALLAILKAGGAYVPLDPAYPPQRLAYMVEDSGVALLLADDAVVLGRIGLPDVKALTLDALDLSNGPSHDPGVAVHRDHLAYVIYTSGSTGKPKGVAVAHGPLAMHVQSIGEAYGMTPDDRELQFASINFDGAHERTWVPLAFGAALMPRDEEVWPVERTCAEIERHGITIACFTPGYLHQMAELMGETASRLPIRSYTVGGEAMPRTSFELVQSVLKPPRIVNGYGPTETVITPMIAKAAPGEGFDAAYMPIGRLVGDRTAYVLDGAMNQVPPGVAGELYLGGDGLARGYLQRAGLSAERFVADPFGAPGGRLYRTGDLVRWESDGQMAYLGRIDHQVKIRGFRIELGEIEAQLLALPQVREAVVVASQGAGSARLVAYVSPLAGEHIEPARLRASLAALLPEHMVPAAIVVLDTLPLNMSGKVDRHALPAPVFAAGDGYDAPRGTAEQALARIWSEVLGVARVGRDDNFFELGGDSLLSLKVMAQARRLGLPALDLKLHDFLRAPTIAGLLKQTEAAAQPLVAMNAVVPGAAPLFCMHAALGTVYDYAPLARRLQGVRTVYGLPCRMLTDPSHRDVSLARMADDYARMVRDVQPQGPYHLLGWSLGGALAAAVAARLEAQGQAVAFLGLVDPYVPEPDAPLQTVDDDGRRDFADFVASAWPAARLEGLLDIDDFVCDEATVAALIAQARATAQARGDTLEMPAHANLPDDELTRIFLANQQLKAVEIDTLVPLRCRAECWWIAQRPAADRAALALQLGRPDLAGATALDETHHAILRSPVLLAQLGERLGERRGEVEALAA</sequence>
<dbReference type="GO" id="GO:0031177">
    <property type="term" value="F:phosphopantetheine binding"/>
    <property type="evidence" value="ECO:0007669"/>
    <property type="project" value="TreeGrafter"/>
</dbReference>
<organism evidence="6 7">
    <name type="scientific">Acidovorax cavernicola</name>
    <dbReference type="NCBI Taxonomy" id="1675792"/>
    <lineage>
        <taxon>Bacteria</taxon>
        <taxon>Pseudomonadati</taxon>
        <taxon>Pseudomonadota</taxon>
        <taxon>Betaproteobacteria</taxon>
        <taxon>Burkholderiales</taxon>
        <taxon>Comamonadaceae</taxon>
        <taxon>Acidovorax</taxon>
    </lineage>
</organism>
<comment type="cofactor">
    <cofactor evidence="1">
        <name>pantetheine 4'-phosphate</name>
        <dbReference type="ChEBI" id="CHEBI:47942"/>
    </cofactor>
</comment>
<dbReference type="PROSITE" id="PS00012">
    <property type="entry name" value="PHOSPHOPANTETHEINE"/>
    <property type="match status" value="1"/>
</dbReference>
<gene>
    <name evidence="6" type="ORF">D3H34_12945</name>
</gene>
<protein>
    <submittedName>
        <fullName evidence="6">Amino acid adenylation domain-containing protein</fullName>
    </submittedName>
</protein>
<evidence type="ECO:0000256" key="4">
    <source>
        <dbReference type="ARBA" id="ARBA00022553"/>
    </source>
</evidence>
<comment type="caution">
    <text evidence="6">The sequence shown here is derived from an EMBL/GenBank/DDBJ whole genome shotgun (WGS) entry which is preliminary data.</text>
</comment>
<dbReference type="InterPro" id="IPR045851">
    <property type="entry name" value="AMP-bd_C_sf"/>
</dbReference>
<dbReference type="InterPro" id="IPR009081">
    <property type="entry name" value="PP-bd_ACP"/>
</dbReference>
<dbReference type="Pfam" id="PF00501">
    <property type="entry name" value="AMP-binding"/>
    <property type="match status" value="2"/>
</dbReference>
<evidence type="ECO:0000313" key="7">
    <source>
        <dbReference type="Proteomes" id="UP000265619"/>
    </source>
</evidence>
<dbReference type="Gene3D" id="3.40.50.980">
    <property type="match status" value="4"/>
</dbReference>
<dbReference type="InterPro" id="IPR029058">
    <property type="entry name" value="AB_hydrolase_fold"/>
</dbReference>
<dbReference type="PANTHER" id="PTHR45527">
    <property type="entry name" value="NONRIBOSOMAL PEPTIDE SYNTHETASE"/>
    <property type="match status" value="1"/>
</dbReference>
<dbReference type="PANTHER" id="PTHR45527:SF1">
    <property type="entry name" value="FATTY ACID SYNTHASE"/>
    <property type="match status" value="1"/>
</dbReference>
<dbReference type="CDD" id="cd19531">
    <property type="entry name" value="LCL_NRPS-like"/>
    <property type="match status" value="1"/>
</dbReference>
<dbReference type="InterPro" id="IPR036736">
    <property type="entry name" value="ACP-like_sf"/>
</dbReference>
<evidence type="ECO:0000313" key="6">
    <source>
        <dbReference type="EMBL" id="RIX80246.1"/>
    </source>
</evidence>
<dbReference type="InterPro" id="IPR006162">
    <property type="entry name" value="Ppantetheine_attach_site"/>
</dbReference>
<dbReference type="Pfam" id="PF00550">
    <property type="entry name" value="PP-binding"/>
    <property type="match status" value="2"/>
</dbReference>
<dbReference type="InterPro" id="IPR020845">
    <property type="entry name" value="AMP-binding_CS"/>
</dbReference>
<dbReference type="OrthoDB" id="6297021at2"/>
<dbReference type="EMBL" id="QXMN01000013">
    <property type="protein sequence ID" value="RIX80246.1"/>
    <property type="molecule type" value="Genomic_DNA"/>
</dbReference>
<dbReference type="Pfam" id="PF00975">
    <property type="entry name" value="Thioesterase"/>
    <property type="match status" value="1"/>
</dbReference>
<evidence type="ECO:0000256" key="2">
    <source>
        <dbReference type="ARBA" id="ARBA00006432"/>
    </source>
</evidence>
<dbReference type="InterPro" id="IPR000873">
    <property type="entry name" value="AMP-dep_synth/lig_dom"/>
</dbReference>
<dbReference type="InterPro" id="IPR001031">
    <property type="entry name" value="Thioesterase"/>
</dbReference>
<dbReference type="Gene3D" id="3.30.300.30">
    <property type="match status" value="2"/>
</dbReference>
<dbReference type="Pfam" id="PF00668">
    <property type="entry name" value="Condensation"/>
    <property type="match status" value="2"/>
</dbReference>
<dbReference type="InterPro" id="IPR025110">
    <property type="entry name" value="AMP-bd_C"/>
</dbReference>
<dbReference type="Proteomes" id="UP000265619">
    <property type="component" value="Unassembled WGS sequence"/>
</dbReference>
<dbReference type="Pfam" id="PF13193">
    <property type="entry name" value="AMP-binding_C"/>
    <property type="match status" value="2"/>
</dbReference>
<dbReference type="PROSITE" id="PS50075">
    <property type="entry name" value="CARRIER"/>
    <property type="match status" value="2"/>
</dbReference>
<dbReference type="Gene3D" id="3.30.559.10">
    <property type="entry name" value="Chloramphenicol acetyltransferase-like domain"/>
    <property type="match status" value="2"/>
</dbReference>
<dbReference type="GO" id="GO:0005737">
    <property type="term" value="C:cytoplasm"/>
    <property type="evidence" value="ECO:0007669"/>
    <property type="project" value="TreeGrafter"/>
</dbReference>
<keyword evidence="7" id="KW-1185">Reference proteome</keyword>
<dbReference type="CDD" id="cd17649">
    <property type="entry name" value="A_NRPS_PvdJ-like"/>
    <property type="match status" value="2"/>
</dbReference>
<keyword evidence="4" id="KW-0597">Phosphoprotein</keyword>
<dbReference type="SMART" id="SM00824">
    <property type="entry name" value="PKS_TE"/>
    <property type="match status" value="1"/>
</dbReference>
<dbReference type="InterPro" id="IPR010071">
    <property type="entry name" value="AA_adenyl_dom"/>
</dbReference>
<dbReference type="Gene3D" id="2.30.38.10">
    <property type="entry name" value="Luciferase, Domain 3"/>
    <property type="match status" value="2"/>
</dbReference>
<dbReference type="FunFam" id="1.10.1200.10:FF:000005">
    <property type="entry name" value="Nonribosomal peptide synthetase 1"/>
    <property type="match status" value="2"/>
</dbReference>
<dbReference type="SUPFAM" id="SSF53474">
    <property type="entry name" value="alpha/beta-Hydrolases"/>
    <property type="match status" value="1"/>
</dbReference>
<reference evidence="6 7" key="1">
    <citation type="submission" date="2018-09" db="EMBL/GenBank/DDBJ databases">
        <title>Acidovorax cavernicola nov. sp. isolated from Gruta de las Maravillas (Aracena, Spain).</title>
        <authorList>
            <person name="Jurado V."/>
            <person name="Gutierrez-Patricio S."/>
            <person name="Gonzalez-Pimentel J.L."/>
            <person name="Miller A.Z."/>
            <person name="Laiz L."/>
            <person name="Saiz-Jimenez C."/>
        </authorList>
    </citation>
    <scope>NUCLEOTIDE SEQUENCE [LARGE SCALE GENOMIC DNA]</scope>
    <source>
        <strain evidence="6 7">1011MAR4D40.2</strain>
    </source>
</reference>
<dbReference type="GO" id="GO:0043041">
    <property type="term" value="P:amino acid activation for nonribosomal peptide biosynthetic process"/>
    <property type="evidence" value="ECO:0007669"/>
    <property type="project" value="TreeGrafter"/>
</dbReference>
<dbReference type="InterPro" id="IPR001242">
    <property type="entry name" value="Condensation_dom"/>
</dbReference>
<dbReference type="Gene3D" id="3.30.559.30">
    <property type="entry name" value="Nonribosomal peptide synthetase, condensation domain"/>
    <property type="match status" value="2"/>
</dbReference>
<dbReference type="FunFam" id="3.40.50.12780:FF:000012">
    <property type="entry name" value="Non-ribosomal peptide synthetase"/>
    <property type="match status" value="2"/>
</dbReference>
<dbReference type="RefSeq" id="WP_119553866.1">
    <property type="nucleotide sequence ID" value="NZ_QXMN01000013.1"/>
</dbReference>
<dbReference type="Gene3D" id="3.40.50.1820">
    <property type="entry name" value="alpha/beta hydrolase"/>
    <property type="match status" value="2"/>
</dbReference>
<accession>A0A9X8D5B2</accession>
<dbReference type="FunFam" id="3.40.50.980:FF:000001">
    <property type="entry name" value="Non-ribosomal peptide synthetase"/>
    <property type="match status" value="2"/>
</dbReference>
<evidence type="ECO:0000259" key="5">
    <source>
        <dbReference type="PROSITE" id="PS50075"/>
    </source>
</evidence>
<dbReference type="FunFam" id="2.30.38.10:FF:000001">
    <property type="entry name" value="Non-ribosomal peptide synthetase PvdI"/>
    <property type="match status" value="2"/>
</dbReference>
<dbReference type="FunFam" id="3.30.300.30:FF:000010">
    <property type="entry name" value="Enterobactin synthetase component F"/>
    <property type="match status" value="2"/>
</dbReference>
<evidence type="ECO:0000256" key="3">
    <source>
        <dbReference type="ARBA" id="ARBA00022450"/>
    </source>
</evidence>
<comment type="similarity">
    <text evidence="2">Belongs to the ATP-dependent AMP-binding enzyme family.</text>
</comment>
<proteinExistence type="inferred from homology"/>
<dbReference type="InterPro" id="IPR023213">
    <property type="entry name" value="CAT-like_dom_sf"/>
</dbReference>
<dbReference type="SUPFAM" id="SSF52777">
    <property type="entry name" value="CoA-dependent acyltransferases"/>
    <property type="match status" value="4"/>
</dbReference>
<dbReference type="GO" id="GO:0003824">
    <property type="term" value="F:catalytic activity"/>
    <property type="evidence" value="ECO:0007669"/>
    <property type="project" value="InterPro"/>
</dbReference>
<dbReference type="Gene3D" id="1.10.1200.10">
    <property type="entry name" value="ACP-like"/>
    <property type="match status" value="1"/>
</dbReference>
<name>A0A9X8D5B2_9BURK</name>
<dbReference type="GO" id="GO:0044550">
    <property type="term" value="P:secondary metabolite biosynthetic process"/>
    <property type="evidence" value="ECO:0007669"/>
    <property type="project" value="UniProtKB-ARBA"/>
</dbReference>
<dbReference type="SUPFAM" id="SSF47336">
    <property type="entry name" value="ACP-like"/>
    <property type="match status" value="2"/>
</dbReference>
<keyword evidence="3" id="KW-0596">Phosphopantetheine</keyword>
<evidence type="ECO:0000256" key="1">
    <source>
        <dbReference type="ARBA" id="ARBA00001957"/>
    </source>
</evidence>
<dbReference type="NCBIfam" id="TIGR01733">
    <property type="entry name" value="AA-adenyl-dom"/>
    <property type="match status" value="2"/>
</dbReference>
<feature type="domain" description="Carrier" evidence="5">
    <location>
        <begin position="2105"/>
        <end position="2182"/>
    </location>
</feature>
<dbReference type="CDD" id="cd19544">
    <property type="entry name" value="E-C_NRPS"/>
    <property type="match status" value="1"/>
</dbReference>
<dbReference type="InterPro" id="IPR020802">
    <property type="entry name" value="TesA-like"/>
</dbReference>